<reference evidence="2" key="1">
    <citation type="submission" date="2014-05" db="EMBL/GenBank/DDBJ databases">
        <authorList>
            <person name="Chronopoulou M."/>
        </authorList>
    </citation>
    <scope>NUCLEOTIDE SEQUENCE</scope>
    <source>
        <tissue evidence="2">Whole organism</tissue>
    </source>
</reference>
<evidence type="ECO:0000256" key="1">
    <source>
        <dbReference type="SAM" id="SignalP"/>
    </source>
</evidence>
<accession>A0A0K2UZY9</accession>
<feature type="non-terminal residue" evidence="2">
    <location>
        <position position="72"/>
    </location>
</feature>
<protein>
    <submittedName>
        <fullName evidence="2">Uncharacterized protein</fullName>
    </submittedName>
</protein>
<proteinExistence type="predicted"/>
<organism evidence="2">
    <name type="scientific">Lepeophtheirus salmonis</name>
    <name type="common">Salmon louse</name>
    <name type="synonym">Caligus salmonis</name>
    <dbReference type="NCBI Taxonomy" id="72036"/>
    <lineage>
        <taxon>Eukaryota</taxon>
        <taxon>Metazoa</taxon>
        <taxon>Ecdysozoa</taxon>
        <taxon>Arthropoda</taxon>
        <taxon>Crustacea</taxon>
        <taxon>Multicrustacea</taxon>
        <taxon>Hexanauplia</taxon>
        <taxon>Copepoda</taxon>
        <taxon>Siphonostomatoida</taxon>
        <taxon>Caligidae</taxon>
        <taxon>Lepeophtheirus</taxon>
    </lineage>
</organism>
<name>A0A0K2UZY9_LEPSM</name>
<feature type="signal peptide" evidence="1">
    <location>
        <begin position="1"/>
        <end position="25"/>
    </location>
</feature>
<sequence length="72" mass="8477">MSPFHIYINALSILIIAVFAQDGHGCPLQYEIRPNFFKHPLNYRQIKKATFQQRSDPNELNLNQGLWKDYRG</sequence>
<feature type="chain" id="PRO_5005489178" evidence="1">
    <location>
        <begin position="26"/>
        <end position="72"/>
    </location>
</feature>
<dbReference type="EMBL" id="HACA01026472">
    <property type="protein sequence ID" value="CDW43833.1"/>
    <property type="molecule type" value="Transcribed_RNA"/>
</dbReference>
<dbReference type="AlphaFoldDB" id="A0A0K2UZY9"/>
<evidence type="ECO:0000313" key="2">
    <source>
        <dbReference type="EMBL" id="CDW43833.1"/>
    </source>
</evidence>
<keyword evidence="1" id="KW-0732">Signal</keyword>